<protein>
    <submittedName>
        <fullName evidence="1">Uncharacterized protein</fullName>
    </submittedName>
</protein>
<proteinExistence type="predicted"/>
<gene>
    <name evidence="1" type="ORF">BN1708_019856</name>
</gene>
<evidence type="ECO:0000313" key="2">
    <source>
        <dbReference type="Proteomes" id="UP000044602"/>
    </source>
</evidence>
<dbReference type="Proteomes" id="UP000044602">
    <property type="component" value="Unassembled WGS sequence"/>
</dbReference>
<reference evidence="1 2" key="1">
    <citation type="submission" date="2015-05" db="EMBL/GenBank/DDBJ databases">
        <authorList>
            <person name="Wang D.B."/>
            <person name="Wang M."/>
        </authorList>
    </citation>
    <scope>NUCLEOTIDE SEQUENCE [LARGE SCALE GENOMIC DNA]</scope>
    <source>
        <strain evidence="1">VL1</strain>
    </source>
</reference>
<dbReference type="EMBL" id="CVQH01023729">
    <property type="protein sequence ID" value="CRK35871.1"/>
    <property type="molecule type" value="Genomic_DNA"/>
</dbReference>
<evidence type="ECO:0000313" key="1">
    <source>
        <dbReference type="EMBL" id="CRK35871.1"/>
    </source>
</evidence>
<organism evidence="1 2">
    <name type="scientific">Verticillium longisporum</name>
    <name type="common">Verticillium dahliae var. longisporum</name>
    <dbReference type="NCBI Taxonomy" id="100787"/>
    <lineage>
        <taxon>Eukaryota</taxon>
        <taxon>Fungi</taxon>
        <taxon>Dikarya</taxon>
        <taxon>Ascomycota</taxon>
        <taxon>Pezizomycotina</taxon>
        <taxon>Sordariomycetes</taxon>
        <taxon>Hypocreomycetidae</taxon>
        <taxon>Glomerellales</taxon>
        <taxon>Plectosphaerellaceae</taxon>
        <taxon>Verticillium</taxon>
    </lineage>
</organism>
<sequence length="26" mass="3322">MLPFTIPMRTRMMFHRQRPRTMKMAR</sequence>
<keyword evidence="2" id="KW-1185">Reference proteome</keyword>
<name>A0A0G4MNS2_VERLO</name>
<accession>A0A0G4MNS2</accession>
<dbReference type="AlphaFoldDB" id="A0A0G4MNS2"/>